<dbReference type="Gene3D" id="3.90.180.10">
    <property type="entry name" value="Medium-chain alcohol dehydrogenases, catalytic domain"/>
    <property type="match status" value="1"/>
</dbReference>
<sequence length="68" mass="7522">MQSKCPQKCSKPIRCRAAVARKAGEPLVVEEIDVLPPKAWEVRIKILCTSLCHSDVTIGNKIFDDADV</sequence>
<dbReference type="GO" id="GO:0051903">
    <property type="term" value="F:S-(hydroxymethyl)glutathione dehydrogenase [NAD(P)+] activity"/>
    <property type="evidence" value="ECO:0007669"/>
    <property type="project" value="TreeGrafter"/>
</dbReference>
<keyword evidence="2" id="KW-0862">Zinc</keyword>
<dbReference type="GO" id="GO:0046294">
    <property type="term" value="P:formaldehyde catabolic process"/>
    <property type="evidence" value="ECO:0007669"/>
    <property type="project" value="TreeGrafter"/>
</dbReference>
<dbReference type="Proteomes" id="UP001289374">
    <property type="component" value="Unassembled WGS sequence"/>
</dbReference>
<keyword evidence="4" id="KW-1185">Reference proteome</keyword>
<dbReference type="EMBL" id="JACGWL010000014">
    <property type="protein sequence ID" value="KAK4387708.1"/>
    <property type="molecule type" value="Genomic_DNA"/>
</dbReference>
<dbReference type="PANTHER" id="PTHR43880">
    <property type="entry name" value="ALCOHOL DEHYDROGENASE"/>
    <property type="match status" value="1"/>
</dbReference>
<reference evidence="3" key="2">
    <citation type="journal article" date="2024" name="Plant">
        <title>Genomic evolution and insights into agronomic trait innovations of Sesamum species.</title>
        <authorList>
            <person name="Miao H."/>
            <person name="Wang L."/>
            <person name="Qu L."/>
            <person name="Liu H."/>
            <person name="Sun Y."/>
            <person name="Le M."/>
            <person name="Wang Q."/>
            <person name="Wei S."/>
            <person name="Zheng Y."/>
            <person name="Lin W."/>
            <person name="Duan Y."/>
            <person name="Cao H."/>
            <person name="Xiong S."/>
            <person name="Wang X."/>
            <person name="Wei L."/>
            <person name="Li C."/>
            <person name="Ma Q."/>
            <person name="Ju M."/>
            <person name="Zhao R."/>
            <person name="Li G."/>
            <person name="Mu C."/>
            <person name="Tian Q."/>
            <person name="Mei H."/>
            <person name="Zhang T."/>
            <person name="Gao T."/>
            <person name="Zhang H."/>
        </authorList>
    </citation>
    <scope>NUCLEOTIDE SEQUENCE</scope>
    <source>
        <strain evidence="3">K16</strain>
    </source>
</reference>
<protein>
    <submittedName>
        <fullName evidence="3">Alcohol dehydrogenase-like 2</fullName>
    </submittedName>
</protein>
<evidence type="ECO:0000256" key="1">
    <source>
        <dbReference type="ARBA" id="ARBA00022723"/>
    </source>
</evidence>
<name>A0AAE2BJH5_9LAMI</name>
<dbReference type="AlphaFoldDB" id="A0AAE2BJH5"/>
<evidence type="ECO:0000256" key="2">
    <source>
        <dbReference type="ARBA" id="ARBA00022833"/>
    </source>
</evidence>
<dbReference type="GO" id="GO:0005829">
    <property type="term" value="C:cytosol"/>
    <property type="evidence" value="ECO:0007669"/>
    <property type="project" value="TreeGrafter"/>
</dbReference>
<dbReference type="InterPro" id="IPR011032">
    <property type="entry name" value="GroES-like_sf"/>
</dbReference>
<proteinExistence type="predicted"/>
<accession>A0AAE2BJH5</accession>
<gene>
    <name evidence="3" type="ORF">Sango_2377400</name>
</gene>
<dbReference type="PANTHER" id="PTHR43880:SF10">
    <property type="entry name" value="ALCOHOL DEHYDROGENASE-LIKE 2"/>
    <property type="match status" value="1"/>
</dbReference>
<comment type="caution">
    <text evidence="3">The sequence shown here is derived from an EMBL/GenBank/DDBJ whole genome shotgun (WGS) entry which is preliminary data.</text>
</comment>
<evidence type="ECO:0000313" key="3">
    <source>
        <dbReference type="EMBL" id="KAK4387708.1"/>
    </source>
</evidence>
<keyword evidence="1" id="KW-0479">Metal-binding</keyword>
<organism evidence="3 4">
    <name type="scientific">Sesamum angolense</name>
    <dbReference type="NCBI Taxonomy" id="2727404"/>
    <lineage>
        <taxon>Eukaryota</taxon>
        <taxon>Viridiplantae</taxon>
        <taxon>Streptophyta</taxon>
        <taxon>Embryophyta</taxon>
        <taxon>Tracheophyta</taxon>
        <taxon>Spermatophyta</taxon>
        <taxon>Magnoliopsida</taxon>
        <taxon>eudicotyledons</taxon>
        <taxon>Gunneridae</taxon>
        <taxon>Pentapetalae</taxon>
        <taxon>asterids</taxon>
        <taxon>lamiids</taxon>
        <taxon>Lamiales</taxon>
        <taxon>Pedaliaceae</taxon>
        <taxon>Sesamum</taxon>
    </lineage>
</organism>
<evidence type="ECO:0000313" key="4">
    <source>
        <dbReference type="Proteomes" id="UP001289374"/>
    </source>
</evidence>
<dbReference type="SUPFAM" id="SSF50129">
    <property type="entry name" value="GroES-like"/>
    <property type="match status" value="1"/>
</dbReference>
<reference evidence="3" key="1">
    <citation type="submission" date="2020-06" db="EMBL/GenBank/DDBJ databases">
        <authorList>
            <person name="Li T."/>
            <person name="Hu X."/>
            <person name="Zhang T."/>
            <person name="Song X."/>
            <person name="Zhang H."/>
            <person name="Dai N."/>
            <person name="Sheng W."/>
            <person name="Hou X."/>
            <person name="Wei L."/>
        </authorList>
    </citation>
    <scope>NUCLEOTIDE SEQUENCE</scope>
    <source>
        <strain evidence="3">K16</strain>
        <tissue evidence="3">Leaf</tissue>
    </source>
</reference>
<dbReference type="GO" id="GO:0008270">
    <property type="term" value="F:zinc ion binding"/>
    <property type="evidence" value="ECO:0007669"/>
    <property type="project" value="TreeGrafter"/>
</dbReference>